<feature type="compositionally biased region" description="Acidic residues" evidence="1">
    <location>
        <begin position="233"/>
        <end position="249"/>
    </location>
</feature>
<feature type="compositionally biased region" description="Acidic residues" evidence="1">
    <location>
        <begin position="261"/>
        <end position="271"/>
    </location>
</feature>
<evidence type="ECO:0000313" key="2">
    <source>
        <dbReference type="EMBL" id="KKN43858.1"/>
    </source>
</evidence>
<organism evidence="2">
    <name type="scientific">marine sediment metagenome</name>
    <dbReference type="NCBI Taxonomy" id="412755"/>
    <lineage>
        <taxon>unclassified sequences</taxon>
        <taxon>metagenomes</taxon>
        <taxon>ecological metagenomes</taxon>
    </lineage>
</organism>
<name>A0A0F9TR57_9ZZZZ</name>
<feature type="compositionally biased region" description="Low complexity" evidence="1">
    <location>
        <begin position="250"/>
        <end position="260"/>
    </location>
</feature>
<dbReference type="EMBL" id="LAZR01001483">
    <property type="protein sequence ID" value="KKN43858.1"/>
    <property type="molecule type" value="Genomic_DNA"/>
</dbReference>
<proteinExistence type="predicted"/>
<reference evidence="2" key="1">
    <citation type="journal article" date="2015" name="Nature">
        <title>Complex archaea that bridge the gap between prokaryotes and eukaryotes.</title>
        <authorList>
            <person name="Spang A."/>
            <person name="Saw J.H."/>
            <person name="Jorgensen S.L."/>
            <person name="Zaremba-Niedzwiedzka K."/>
            <person name="Martijn J."/>
            <person name="Lind A.E."/>
            <person name="van Eijk R."/>
            <person name="Schleper C."/>
            <person name="Guy L."/>
            <person name="Ettema T.J."/>
        </authorList>
    </citation>
    <scope>NUCLEOTIDE SEQUENCE</scope>
</reference>
<comment type="caution">
    <text evidence="2">The sequence shown here is derived from an EMBL/GenBank/DDBJ whole genome shotgun (WGS) entry which is preliminary data.</text>
</comment>
<dbReference type="AlphaFoldDB" id="A0A0F9TR57"/>
<accession>A0A0F9TR57</accession>
<evidence type="ECO:0000256" key="1">
    <source>
        <dbReference type="SAM" id="MobiDB-lite"/>
    </source>
</evidence>
<gene>
    <name evidence="2" type="ORF">LCGC14_0698720</name>
</gene>
<feature type="region of interest" description="Disordered" evidence="1">
    <location>
        <begin position="227"/>
        <end position="271"/>
    </location>
</feature>
<protein>
    <submittedName>
        <fullName evidence="2">Uncharacterized protein</fullName>
    </submittedName>
</protein>
<sequence length="271" mass="29658">MTHSSLYWHCATYVANANGNRRPPHEHQLIAVAGIRVGGEGEDDTGQNLIVDVWGLASPKPQKLIRATVANTAPHDEFVTFYGRSFGLPVLAANALKTGVQLGYIGVNEQHQDLTETVRNLIAPSNGLTFDAVLDLMQLPMRPELDILATWESQNPKVKQRIPQRLVIDCCFIALTQVRLRYLVSDVGAEYVRNFTRAVLSAAAAKVPKVKTVFADLLAELAGAPAKVANTNESEEDDLDDEPETDNETTADVVDSLGSFDDFDDLDDDDL</sequence>